<dbReference type="Proteomes" id="UP000198346">
    <property type="component" value="Unassembled WGS sequence"/>
</dbReference>
<dbReference type="PROSITE" id="PS51257">
    <property type="entry name" value="PROKAR_LIPOPROTEIN"/>
    <property type="match status" value="1"/>
</dbReference>
<dbReference type="SUPFAM" id="SSF110997">
    <property type="entry name" value="Sporulation related repeat"/>
    <property type="match status" value="1"/>
</dbReference>
<feature type="domain" description="SPOR" evidence="2">
    <location>
        <begin position="168"/>
        <end position="254"/>
    </location>
</feature>
<proteinExistence type="predicted"/>
<name>A0A239PPR0_9PROT</name>
<accession>A0A239PPR0</accession>
<keyword evidence="4" id="KW-1185">Reference proteome</keyword>
<dbReference type="GO" id="GO:0042834">
    <property type="term" value="F:peptidoglycan binding"/>
    <property type="evidence" value="ECO:0007669"/>
    <property type="project" value="InterPro"/>
</dbReference>
<gene>
    <name evidence="3" type="ORF">SAMN06297382_1059</name>
</gene>
<dbReference type="AlphaFoldDB" id="A0A239PPR0"/>
<dbReference type="Gene3D" id="3.30.70.1070">
    <property type="entry name" value="Sporulation related repeat"/>
    <property type="match status" value="1"/>
</dbReference>
<reference evidence="3 4" key="1">
    <citation type="submission" date="2017-07" db="EMBL/GenBank/DDBJ databases">
        <authorList>
            <person name="Sun Z.S."/>
            <person name="Albrecht U."/>
            <person name="Echele G."/>
            <person name="Lee C.C."/>
        </authorList>
    </citation>
    <scope>NUCLEOTIDE SEQUENCE [LARGE SCALE GENOMIC DNA]</scope>
    <source>
        <strain evidence="3 4">CGMCC 1.12710</strain>
    </source>
</reference>
<dbReference type="EMBL" id="FZQA01000002">
    <property type="protein sequence ID" value="SNT72033.1"/>
    <property type="molecule type" value="Genomic_DNA"/>
</dbReference>
<feature type="region of interest" description="Disordered" evidence="1">
    <location>
        <begin position="92"/>
        <end position="122"/>
    </location>
</feature>
<sequence>MRHSAAGRKMDGGSTSRLLGRAAIAGAALVLSACASLRGDDAPDVTGDSVDEINWAFARTAELEAEVARLTEENARLSRKLAALEAAAREAEQAASAAADEASEKEPPAAPPARPQSQAKNVIAAPEARTALAGAPVPVDPSPRLVQPSFASAEDAVFENEADDSDIPLASVLYGVHLASYRGVEEARAGWRRLQRENPDELGLLEPRLAEITLDARGTFLRLIGGGFSSAEKAAALCARLKARGVYCAVTGFDGERLSLSETG</sequence>
<dbReference type="InterPro" id="IPR036680">
    <property type="entry name" value="SPOR-like_sf"/>
</dbReference>
<organism evidence="3 4">
    <name type="scientific">Amphiplicatus metriothermophilus</name>
    <dbReference type="NCBI Taxonomy" id="1519374"/>
    <lineage>
        <taxon>Bacteria</taxon>
        <taxon>Pseudomonadati</taxon>
        <taxon>Pseudomonadota</taxon>
        <taxon>Alphaproteobacteria</taxon>
        <taxon>Parvularculales</taxon>
        <taxon>Parvularculaceae</taxon>
        <taxon>Amphiplicatus</taxon>
    </lineage>
</organism>
<dbReference type="RefSeq" id="WP_159462418.1">
    <property type="nucleotide sequence ID" value="NZ_FZQA01000002.1"/>
</dbReference>
<evidence type="ECO:0000256" key="1">
    <source>
        <dbReference type="SAM" id="MobiDB-lite"/>
    </source>
</evidence>
<dbReference type="Pfam" id="PF05036">
    <property type="entry name" value="SPOR"/>
    <property type="match status" value="1"/>
</dbReference>
<evidence type="ECO:0000313" key="3">
    <source>
        <dbReference type="EMBL" id="SNT72033.1"/>
    </source>
</evidence>
<dbReference type="OrthoDB" id="7355112at2"/>
<evidence type="ECO:0000259" key="2">
    <source>
        <dbReference type="PROSITE" id="PS51724"/>
    </source>
</evidence>
<dbReference type="PROSITE" id="PS51724">
    <property type="entry name" value="SPOR"/>
    <property type="match status" value="1"/>
</dbReference>
<dbReference type="InterPro" id="IPR007730">
    <property type="entry name" value="SPOR-like_dom"/>
</dbReference>
<protein>
    <submittedName>
        <fullName evidence="3">Sporulation related domain-containing protein</fullName>
    </submittedName>
</protein>
<evidence type="ECO:0000313" key="4">
    <source>
        <dbReference type="Proteomes" id="UP000198346"/>
    </source>
</evidence>